<dbReference type="EMBL" id="JANVFS010000022">
    <property type="protein sequence ID" value="KAJ4475330.1"/>
    <property type="molecule type" value="Genomic_DNA"/>
</dbReference>
<sequence>MGEVIRDPGSQQIGGGDETIGGEIGNKEGQKAKNAGAGSAQPQPQRRQEANSNVQDNVQDSSIVRGAERIAKEQQQMKAGANHFKNTLTHPFHEAHDWMKQKKNDAVNGAKNVEQSTVNGVKGAAHSVENVGKGAVNGFKGAVNGAEQGYQEGSNAGNPPAPPT</sequence>
<protein>
    <submittedName>
        <fullName evidence="2">Uncharacterized protein</fullName>
    </submittedName>
</protein>
<proteinExistence type="predicted"/>
<accession>A0A9W9A636</accession>
<evidence type="ECO:0000313" key="3">
    <source>
        <dbReference type="Proteomes" id="UP001150238"/>
    </source>
</evidence>
<name>A0A9W9A636_9AGAR</name>
<feature type="region of interest" description="Disordered" evidence="1">
    <location>
        <begin position="144"/>
        <end position="164"/>
    </location>
</feature>
<organism evidence="2 3">
    <name type="scientific">Lentinula lateritia</name>
    <dbReference type="NCBI Taxonomy" id="40482"/>
    <lineage>
        <taxon>Eukaryota</taxon>
        <taxon>Fungi</taxon>
        <taxon>Dikarya</taxon>
        <taxon>Basidiomycota</taxon>
        <taxon>Agaricomycotina</taxon>
        <taxon>Agaricomycetes</taxon>
        <taxon>Agaricomycetidae</taxon>
        <taxon>Agaricales</taxon>
        <taxon>Marasmiineae</taxon>
        <taxon>Omphalotaceae</taxon>
        <taxon>Lentinula</taxon>
    </lineage>
</organism>
<reference evidence="2" key="1">
    <citation type="submission" date="2022-08" db="EMBL/GenBank/DDBJ databases">
        <authorList>
            <consortium name="DOE Joint Genome Institute"/>
            <person name="Min B."/>
            <person name="Riley R."/>
            <person name="Sierra-Patev S."/>
            <person name="Naranjo-Ortiz M."/>
            <person name="Looney B."/>
            <person name="Konkel Z."/>
            <person name="Slot J.C."/>
            <person name="Sakamoto Y."/>
            <person name="Steenwyk J.L."/>
            <person name="Rokas A."/>
            <person name="Carro J."/>
            <person name="Camarero S."/>
            <person name="Ferreira P."/>
            <person name="Molpeceres G."/>
            <person name="Ruiz-Duenas F.J."/>
            <person name="Serrano A."/>
            <person name="Henrissat B."/>
            <person name="Drula E."/>
            <person name="Hughes K.W."/>
            <person name="Mata J.L."/>
            <person name="Ishikawa N.K."/>
            <person name="Vargas-Isla R."/>
            <person name="Ushijima S."/>
            <person name="Smith C.A."/>
            <person name="Ahrendt S."/>
            <person name="Andreopoulos W."/>
            <person name="He G."/>
            <person name="Labutti K."/>
            <person name="Lipzen A."/>
            <person name="Ng V."/>
            <person name="Sandor L."/>
            <person name="Barry K."/>
            <person name="Martinez A.T."/>
            <person name="Xiao Y."/>
            <person name="Gibbons J.G."/>
            <person name="Terashima K."/>
            <person name="Hibbett D.S."/>
            <person name="Grigoriev I.V."/>
        </authorList>
    </citation>
    <scope>NUCLEOTIDE SEQUENCE</scope>
    <source>
        <strain evidence="2">Sp2 HRB7682 ss15</strain>
    </source>
</reference>
<gene>
    <name evidence="2" type="ORF">C8J55DRAFT_517875</name>
</gene>
<feature type="compositionally biased region" description="Gly residues" evidence="1">
    <location>
        <begin position="12"/>
        <end position="24"/>
    </location>
</feature>
<feature type="region of interest" description="Disordered" evidence="1">
    <location>
        <begin position="1"/>
        <end position="61"/>
    </location>
</feature>
<evidence type="ECO:0000313" key="2">
    <source>
        <dbReference type="EMBL" id="KAJ4475330.1"/>
    </source>
</evidence>
<reference evidence="2" key="2">
    <citation type="journal article" date="2023" name="Proc. Natl. Acad. Sci. U.S.A.">
        <title>A global phylogenomic analysis of the shiitake genus Lentinula.</title>
        <authorList>
            <person name="Sierra-Patev S."/>
            <person name="Min B."/>
            <person name="Naranjo-Ortiz M."/>
            <person name="Looney B."/>
            <person name="Konkel Z."/>
            <person name="Slot J.C."/>
            <person name="Sakamoto Y."/>
            <person name="Steenwyk J.L."/>
            <person name="Rokas A."/>
            <person name="Carro J."/>
            <person name="Camarero S."/>
            <person name="Ferreira P."/>
            <person name="Molpeceres G."/>
            <person name="Ruiz-Duenas F.J."/>
            <person name="Serrano A."/>
            <person name="Henrissat B."/>
            <person name="Drula E."/>
            <person name="Hughes K.W."/>
            <person name="Mata J.L."/>
            <person name="Ishikawa N.K."/>
            <person name="Vargas-Isla R."/>
            <person name="Ushijima S."/>
            <person name="Smith C.A."/>
            <person name="Donoghue J."/>
            <person name="Ahrendt S."/>
            <person name="Andreopoulos W."/>
            <person name="He G."/>
            <person name="LaButti K."/>
            <person name="Lipzen A."/>
            <person name="Ng V."/>
            <person name="Riley R."/>
            <person name="Sandor L."/>
            <person name="Barry K."/>
            <person name="Martinez A.T."/>
            <person name="Xiao Y."/>
            <person name="Gibbons J.G."/>
            <person name="Terashima K."/>
            <person name="Grigoriev I.V."/>
            <person name="Hibbett D."/>
        </authorList>
    </citation>
    <scope>NUCLEOTIDE SEQUENCE</scope>
    <source>
        <strain evidence="2">Sp2 HRB7682 ss15</strain>
    </source>
</reference>
<feature type="compositionally biased region" description="Polar residues" evidence="1">
    <location>
        <begin position="40"/>
        <end position="61"/>
    </location>
</feature>
<dbReference type="Proteomes" id="UP001150238">
    <property type="component" value="Unassembled WGS sequence"/>
</dbReference>
<dbReference type="AlphaFoldDB" id="A0A9W9A636"/>
<comment type="caution">
    <text evidence="2">The sequence shown here is derived from an EMBL/GenBank/DDBJ whole genome shotgun (WGS) entry which is preliminary data.</text>
</comment>
<evidence type="ECO:0000256" key="1">
    <source>
        <dbReference type="SAM" id="MobiDB-lite"/>
    </source>
</evidence>